<evidence type="ECO:0000256" key="1">
    <source>
        <dbReference type="SAM" id="MobiDB-lite"/>
    </source>
</evidence>
<gene>
    <name evidence="2" type="ORF">AAF712_014517</name>
</gene>
<accession>A0ABR2ZBQ9</accession>
<dbReference type="InterPro" id="IPR032675">
    <property type="entry name" value="LRR_dom_sf"/>
</dbReference>
<dbReference type="Gene3D" id="1.20.1280.50">
    <property type="match status" value="1"/>
</dbReference>
<reference evidence="2 3" key="1">
    <citation type="submission" date="2024-05" db="EMBL/GenBank/DDBJ databases">
        <title>A draft genome resource for the thread blight pathogen Marasmius tenuissimus strain MS-2.</title>
        <authorList>
            <person name="Yulfo-Soto G.E."/>
            <person name="Baruah I.K."/>
            <person name="Amoako-Attah I."/>
            <person name="Bukari Y."/>
            <person name="Meinhardt L.W."/>
            <person name="Bailey B.A."/>
            <person name="Cohen S.P."/>
        </authorList>
    </citation>
    <scope>NUCLEOTIDE SEQUENCE [LARGE SCALE GENOMIC DNA]</scope>
    <source>
        <strain evidence="2 3">MS-2</strain>
    </source>
</reference>
<protein>
    <recommendedName>
        <fullName evidence="4">F-box domain-containing protein</fullName>
    </recommendedName>
</protein>
<organism evidence="2 3">
    <name type="scientific">Marasmius tenuissimus</name>
    <dbReference type="NCBI Taxonomy" id="585030"/>
    <lineage>
        <taxon>Eukaryota</taxon>
        <taxon>Fungi</taxon>
        <taxon>Dikarya</taxon>
        <taxon>Basidiomycota</taxon>
        <taxon>Agaricomycotina</taxon>
        <taxon>Agaricomycetes</taxon>
        <taxon>Agaricomycetidae</taxon>
        <taxon>Agaricales</taxon>
        <taxon>Marasmiineae</taxon>
        <taxon>Marasmiaceae</taxon>
        <taxon>Marasmius</taxon>
    </lineage>
</organism>
<evidence type="ECO:0000313" key="2">
    <source>
        <dbReference type="EMBL" id="KAL0058780.1"/>
    </source>
</evidence>
<dbReference type="Proteomes" id="UP001437256">
    <property type="component" value="Unassembled WGS sequence"/>
</dbReference>
<feature type="compositionally biased region" description="Polar residues" evidence="1">
    <location>
        <begin position="41"/>
        <end position="50"/>
    </location>
</feature>
<sequence>MPTSSSTTLSQRPSSSGAAYLGCAPESHTQRMASEEPFSHLESNALTRSSGEPPELSRSMTEYGMMVTACSPSSSEQSLFPDWWNEFFEYPEQNAPRHFPDPFTSPPQPPTPLSAFYTPSPAPTSDGVAVHRLPNELLTLIFEQGSCFASRRMLEPKYPLMPVQPVNTISFMLTVLHVCHRWREVAIHTPALWTSLLVSRPRSTEPPELSKDYSKPMDWVAKAIKRSQNLPLDITIDCTNISPAPIIKQLIPESHRWRSLSIMIPSPQSLPAVLSNLGEVDVPMLESLEITANKIERLSTNEHFPPFFSSSPKLAHVRLNRVRVLWDASPLNQLTSLELRFVIWPDFLDLRQIFLRSPTLEHLVLHFDNYAFTRLDREGRAPIPIPCLRSLELRFFYDEAPNVVRLIQLFSIPTLESLTLKDLTCADWCRVLPYFRSYAASYPALRSLTVSNIKGLICVDSSTVRAFPHLTHLSLIGVYSNAFSRLLLKERTDDGYNALVWPKLRSLRIQNDTDTKMDLLQEALASRTTMGRSIKRLVLDQYLFEAYPGVVDNLRHYMKVENASYAQD</sequence>
<dbReference type="EMBL" id="JBBXMP010000276">
    <property type="protein sequence ID" value="KAL0058780.1"/>
    <property type="molecule type" value="Genomic_DNA"/>
</dbReference>
<name>A0ABR2ZBQ9_9AGAR</name>
<feature type="compositionally biased region" description="Low complexity" evidence="1">
    <location>
        <begin position="1"/>
        <end position="16"/>
    </location>
</feature>
<feature type="region of interest" description="Disordered" evidence="1">
    <location>
        <begin position="1"/>
        <end position="57"/>
    </location>
</feature>
<keyword evidence="3" id="KW-1185">Reference proteome</keyword>
<comment type="caution">
    <text evidence="2">The sequence shown here is derived from an EMBL/GenBank/DDBJ whole genome shotgun (WGS) entry which is preliminary data.</text>
</comment>
<evidence type="ECO:0008006" key="4">
    <source>
        <dbReference type="Google" id="ProtNLM"/>
    </source>
</evidence>
<dbReference type="PANTHER" id="PTHR38926:SF5">
    <property type="entry name" value="F-BOX AND LEUCINE-RICH REPEAT PROTEIN 6"/>
    <property type="match status" value="1"/>
</dbReference>
<dbReference type="Gene3D" id="3.80.10.10">
    <property type="entry name" value="Ribonuclease Inhibitor"/>
    <property type="match status" value="1"/>
</dbReference>
<evidence type="ECO:0000313" key="3">
    <source>
        <dbReference type="Proteomes" id="UP001437256"/>
    </source>
</evidence>
<proteinExistence type="predicted"/>
<dbReference type="PANTHER" id="PTHR38926">
    <property type="entry name" value="F-BOX DOMAIN CONTAINING PROTEIN, EXPRESSED"/>
    <property type="match status" value="1"/>
</dbReference>
<dbReference type="SUPFAM" id="SSF52047">
    <property type="entry name" value="RNI-like"/>
    <property type="match status" value="1"/>
</dbReference>